<feature type="non-terminal residue" evidence="2">
    <location>
        <position position="147"/>
    </location>
</feature>
<dbReference type="AlphaFoldDB" id="A0A8J1TAQ5"/>
<feature type="region of interest" description="Disordered" evidence="1">
    <location>
        <begin position="1"/>
        <end position="70"/>
    </location>
</feature>
<accession>A0A8J1TAQ5</accession>
<feature type="compositionally biased region" description="Polar residues" evidence="1">
    <location>
        <begin position="51"/>
        <end position="60"/>
    </location>
</feature>
<evidence type="ECO:0000256" key="1">
    <source>
        <dbReference type="SAM" id="MobiDB-lite"/>
    </source>
</evidence>
<gene>
    <name evidence="2" type="ORF">OFUS_LOCUS24063</name>
</gene>
<protein>
    <submittedName>
        <fullName evidence="2">Uncharacterized protein</fullName>
    </submittedName>
</protein>
<proteinExistence type="predicted"/>
<sequence length="147" mass="16511">MMTPDLFSDSEEEERLKPADIDVQPERSESIGTTMEPDPEKLHYKILFSGQDESQSNSPGPNEIPPTALQLVVPDTPSPSSRSVRFDLGYQPIIPDSLEEDQFSTAPSSPVDEIADVIEEVLNKQEAEENCLSQEWEITNEDTKMTW</sequence>
<comment type="caution">
    <text evidence="2">The sequence shown here is derived from an EMBL/GenBank/DDBJ whole genome shotgun (WGS) entry which is preliminary data.</text>
</comment>
<keyword evidence="3" id="KW-1185">Reference proteome</keyword>
<dbReference type="Proteomes" id="UP000749559">
    <property type="component" value="Unassembled WGS sequence"/>
</dbReference>
<organism evidence="2 3">
    <name type="scientific">Owenia fusiformis</name>
    <name type="common">Polychaete worm</name>
    <dbReference type="NCBI Taxonomy" id="6347"/>
    <lineage>
        <taxon>Eukaryota</taxon>
        <taxon>Metazoa</taxon>
        <taxon>Spiralia</taxon>
        <taxon>Lophotrochozoa</taxon>
        <taxon>Annelida</taxon>
        <taxon>Polychaeta</taxon>
        <taxon>Sedentaria</taxon>
        <taxon>Canalipalpata</taxon>
        <taxon>Sabellida</taxon>
        <taxon>Oweniida</taxon>
        <taxon>Oweniidae</taxon>
        <taxon>Owenia</taxon>
    </lineage>
</organism>
<dbReference type="EMBL" id="CAIIXF020000011">
    <property type="protein sequence ID" value="CAH1800135.1"/>
    <property type="molecule type" value="Genomic_DNA"/>
</dbReference>
<evidence type="ECO:0000313" key="3">
    <source>
        <dbReference type="Proteomes" id="UP000749559"/>
    </source>
</evidence>
<name>A0A8J1TAQ5_OWEFU</name>
<feature type="compositionally biased region" description="Basic and acidic residues" evidence="1">
    <location>
        <begin position="14"/>
        <end position="29"/>
    </location>
</feature>
<evidence type="ECO:0000313" key="2">
    <source>
        <dbReference type="EMBL" id="CAH1800135.1"/>
    </source>
</evidence>
<reference evidence="2" key="1">
    <citation type="submission" date="2022-03" db="EMBL/GenBank/DDBJ databases">
        <authorList>
            <person name="Martin C."/>
        </authorList>
    </citation>
    <scope>NUCLEOTIDE SEQUENCE</scope>
</reference>